<proteinExistence type="predicted"/>
<keyword evidence="4" id="KW-1185">Reference proteome</keyword>
<evidence type="ECO:0008006" key="5">
    <source>
        <dbReference type="Google" id="ProtNLM"/>
    </source>
</evidence>
<evidence type="ECO:0000313" key="4">
    <source>
        <dbReference type="Proteomes" id="UP000316270"/>
    </source>
</evidence>
<dbReference type="AlphaFoldDB" id="A0A517LFP4"/>
<keyword evidence="1" id="KW-0378">Hydrolase</keyword>
<reference evidence="3 4" key="1">
    <citation type="submission" date="2019-07" db="EMBL/GenBank/DDBJ databases">
        <title>Finished genome of Venturia effusa.</title>
        <authorList>
            <person name="Young C.A."/>
            <person name="Cox M.P."/>
            <person name="Ganley A.R.D."/>
            <person name="David W.J."/>
        </authorList>
    </citation>
    <scope>NUCLEOTIDE SEQUENCE [LARGE SCALE GENOMIC DNA]</scope>
    <source>
        <strain evidence="4">albino</strain>
    </source>
</reference>
<dbReference type="GO" id="GO:0016787">
    <property type="term" value="F:hydrolase activity"/>
    <property type="evidence" value="ECO:0007669"/>
    <property type="project" value="UniProtKB-KW"/>
</dbReference>
<dbReference type="Gene3D" id="3.40.50.1000">
    <property type="entry name" value="HAD superfamily/HAD-like"/>
    <property type="match status" value="2"/>
</dbReference>
<evidence type="ECO:0000313" key="3">
    <source>
        <dbReference type="EMBL" id="QDS74462.1"/>
    </source>
</evidence>
<dbReference type="Gene3D" id="1.10.150.240">
    <property type="entry name" value="Putative phosphatase, domain 2"/>
    <property type="match status" value="1"/>
</dbReference>
<name>A0A517LFP4_9PEZI</name>
<dbReference type="InterPro" id="IPR023198">
    <property type="entry name" value="PGP-like_dom2"/>
</dbReference>
<dbReference type="Proteomes" id="UP000316270">
    <property type="component" value="Chromosome 11"/>
</dbReference>
<evidence type="ECO:0000256" key="1">
    <source>
        <dbReference type="ARBA" id="ARBA00022801"/>
    </source>
</evidence>
<sequence>MPKSASFDIIGTCFTFDHPIQAIHSRLAPILTTTSTDAKTLFFAWFYAAQRDFTYLSLTGSYVPIAQILRATFKRACLVVDIPAHAVSDEDVDAVMRAFGALRPREGLKDCFDGLRGEGWLVLGVTNGAVGSSLGYFREAGVVLGEGDLVSCDVVGFAKPDGRVYGCALERLGRVEMESGSGKGDGEEDGKEGDGDGDGKGERWFVAAHAWDLVAARKAGFKTAYLDFEEHDPVTEVFGEFDLYAASMEELLRKLREVG</sequence>
<gene>
    <name evidence="3" type="ORF">FKW77_006585</name>
</gene>
<protein>
    <recommendedName>
        <fullName evidence="5">Haloacid dehalogenase, type II</fullName>
    </recommendedName>
</protein>
<dbReference type="OrthoDB" id="2363873at2759"/>
<dbReference type="STRING" id="50376.A0A517LFP4"/>
<accession>A0A517LFP4</accession>
<feature type="region of interest" description="Disordered" evidence="2">
    <location>
        <begin position="178"/>
        <end position="198"/>
    </location>
</feature>
<organism evidence="3 4">
    <name type="scientific">Venturia effusa</name>
    <dbReference type="NCBI Taxonomy" id="50376"/>
    <lineage>
        <taxon>Eukaryota</taxon>
        <taxon>Fungi</taxon>
        <taxon>Dikarya</taxon>
        <taxon>Ascomycota</taxon>
        <taxon>Pezizomycotina</taxon>
        <taxon>Dothideomycetes</taxon>
        <taxon>Pleosporomycetidae</taxon>
        <taxon>Venturiales</taxon>
        <taxon>Venturiaceae</taxon>
        <taxon>Venturia</taxon>
    </lineage>
</organism>
<dbReference type="InterPro" id="IPR036412">
    <property type="entry name" value="HAD-like_sf"/>
</dbReference>
<dbReference type="SUPFAM" id="SSF56784">
    <property type="entry name" value="HAD-like"/>
    <property type="match status" value="1"/>
</dbReference>
<dbReference type="InterPro" id="IPR023214">
    <property type="entry name" value="HAD_sf"/>
</dbReference>
<dbReference type="InterPro" id="IPR051540">
    <property type="entry name" value="S-2-haloacid_dehalogenase"/>
</dbReference>
<evidence type="ECO:0000256" key="2">
    <source>
        <dbReference type="SAM" id="MobiDB-lite"/>
    </source>
</evidence>
<dbReference type="PANTHER" id="PTHR43316">
    <property type="entry name" value="HYDROLASE, HALOACID DELAHOGENASE-RELATED"/>
    <property type="match status" value="1"/>
</dbReference>
<dbReference type="PANTHER" id="PTHR43316:SF4">
    <property type="entry name" value="ACID DEHALOGENASE, PUTATIVE (AFU_ORTHOLOGUE AFUA_8G05870)-RELATED"/>
    <property type="match status" value="1"/>
</dbReference>
<dbReference type="EMBL" id="CP042195">
    <property type="protein sequence ID" value="QDS74462.1"/>
    <property type="molecule type" value="Genomic_DNA"/>
</dbReference>